<dbReference type="Pfam" id="PF03729">
    <property type="entry name" value="DUF308"/>
    <property type="match status" value="1"/>
</dbReference>
<feature type="transmembrane region" description="Helical" evidence="1">
    <location>
        <begin position="53"/>
        <end position="75"/>
    </location>
</feature>
<feature type="transmembrane region" description="Helical" evidence="1">
    <location>
        <begin position="108"/>
        <end position="131"/>
    </location>
</feature>
<comment type="caution">
    <text evidence="2">The sequence shown here is derived from an EMBL/GenBank/DDBJ whole genome shotgun (WGS) entry which is preliminary data.</text>
</comment>
<keyword evidence="3" id="KW-1185">Reference proteome</keyword>
<evidence type="ECO:0000313" key="2">
    <source>
        <dbReference type="EMBL" id="NEK23786.1"/>
    </source>
</evidence>
<feature type="transmembrane region" description="Helical" evidence="1">
    <location>
        <begin position="166"/>
        <end position="187"/>
    </location>
</feature>
<evidence type="ECO:0000256" key="1">
    <source>
        <dbReference type="SAM" id="Phobius"/>
    </source>
</evidence>
<feature type="transmembrane region" description="Helical" evidence="1">
    <location>
        <begin position="82"/>
        <end position="102"/>
    </location>
</feature>
<evidence type="ECO:0000313" key="3">
    <source>
        <dbReference type="Proteomes" id="UP000468591"/>
    </source>
</evidence>
<protein>
    <submittedName>
        <fullName evidence="2">HdeD family acid-resistance protein</fullName>
    </submittedName>
</protein>
<gene>
    <name evidence="2" type="ORF">GV827_15420</name>
</gene>
<keyword evidence="1" id="KW-1133">Transmembrane helix</keyword>
<dbReference type="PANTHER" id="PTHR34989">
    <property type="entry name" value="PROTEIN HDED"/>
    <property type="match status" value="1"/>
</dbReference>
<name>A0A6P0CFC5_9RHOB</name>
<feature type="transmembrane region" description="Helical" evidence="1">
    <location>
        <begin position="29"/>
        <end position="47"/>
    </location>
</feature>
<reference evidence="2 3" key="1">
    <citation type="submission" date="2020-01" db="EMBL/GenBank/DDBJ databases">
        <title>Sulfitobacter sediminilitoris sp. nov., isolated from a tidal flat.</title>
        <authorList>
            <person name="Park S."/>
            <person name="Yoon J.-H."/>
        </authorList>
    </citation>
    <scope>NUCLEOTIDE SEQUENCE [LARGE SCALE GENOMIC DNA]</scope>
    <source>
        <strain evidence="2 3">JBTF-M27</strain>
    </source>
</reference>
<feature type="transmembrane region" description="Helical" evidence="1">
    <location>
        <begin position="138"/>
        <end position="160"/>
    </location>
</feature>
<organism evidence="2 3">
    <name type="scientific">Sulfitobacter sediminilitoris</name>
    <dbReference type="NCBI Taxonomy" id="2698830"/>
    <lineage>
        <taxon>Bacteria</taxon>
        <taxon>Pseudomonadati</taxon>
        <taxon>Pseudomonadota</taxon>
        <taxon>Alphaproteobacteria</taxon>
        <taxon>Rhodobacterales</taxon>
        <taxon>Roseobacteraceae</taxon>
        <taxon>Sulfitobacter</taxon>
    </lineage>
</organism>
<dbReference type="PANTHER" id="PTHR34989:SF1">
    <property type="entry name" value="PROTEIN HDED"/>
    <property type="match status" value="1"/>
</dbReference>
<keyword evidence="1" id="KW-0812">Transmembrane</keyword>
<accession>A0A6P0CFC5</accession>
<keyword evidence="1" id="KW-0472">Membrane</keyword>
<dbReference type="InterPro" id="IPR052712">
    <property type="entry name" value="Acid_resist_chaperone_HdeD"/>
</dbReference>
<dbReference type="RefSeq" id="WP_164354712.1">
    <property type="nucleotide sequence ID" value="NZ_JAABNT010000010.1"/>
</dbReference>
<dbReference type="AlphaFoldDB" id="A0A6P0CFC5"/>
<dbReference type="InterPro" id="IPR005325">
    <property type="entry name" value="DUF308_memb"/>
</dbReference>
<dbReference type="Proteomes" id="UP000468591">
    <property type="component" value="Unassembled WGS sequence"/>
</dbReference>
<sequence>MTDDIATSNAPPAYPQRPTALAVQKWRRGLTITGVVMIAIGVLAIIMPVVSSFAVTLLIGAVLTFIGLLSVLFALAFRGSAVFAIALVSGLFPLLIGLYLLFFPTAGLIALTTLLALIFLLTGITQVIFALDLRGTGGWLWALLSGLISVVLALLIFAALPEVSRVLLGLLLGIDLISTGIAALFIGRATRSI</sequence>
<dbReference type="EMBL" id="JAABNT010000010">
    <property type="protein sequence ID" value="NEK23786.1"/>
    <property type="molecule type" value="Genomic_DNA"/>
</dbReference>
<proteinExistence type="predicted"/>
<dbReference type="GO" id="GO:0005886">
    <property type="term" value="C:plasma membrane"/>
    <property type="evidence" value="ECO:0007669"/>
    <property type="project" value="TreeGrafter"/>
</dbReference>